<keyword evidence="3" id="KW-1185">Reference proteome</keyword>
<feature type="region of interest" description="Disordered" evidence="1">
    <location>
        <begin position="123"/>
        <end position="195"/>
    </location>
</feature>
<dbReference type="AlphaFoldDB" id="A0AAV7VPB2"/>
<comment type="caution">
    <text evidence="2">The sequence shown here is derived from an EMBL/GenBank/DDBJ whole genome shotgun (WGS) entry which is preliminary data.</text>
</comment>
<feature type="compositionally biased region" description="Basic and acidic residues" evidence="1">
    <location>
        <begin position="186"/>
        <end position="195"/>
    </location>
</feature>
<organism evidence="2 3">
    <name type="scientific">Pleurodeles waltl</name>
    <name type="common">Iberian ribbed newt</name>
    <dbReference type="NCBI Taxonomy" id="8319"/>
    <lineage>
        <taxon>Eukaryota</taxon>
        <taxon>Metazoa</taxon>
        <taxon>Chordata</taxon>
        <taxon>Craniata</taxon>
        <taxon>Vertebrata</taxon>
        <taxon>Euteleostomi</taxon>
        <taxon>Amphibia</taxon>
        <taxon>Batrachia</taxon>
        <taxon>Caudata</taxon>
        <taxon>Salamandroidea</taxon>
        <taxon>Salamandridae</taxon>
        <taxon>Pleurodelinae</taxon>
        <taxon>Pleurodeles</taxon>
    </lineage>
</organism>
<name>A0AAV7VPB2_PLEWA</name>
<sequence>MSSLEWYIGDLTATHCEENMLDGIFLRHKNGIRPDNMALDWTEHHLLSFRALGQRRRRRTAGSGWRCPGVTDPWEKRLRSRGPSSCLPTSVDRVSLAVLQAGAESRGLARHRRGSRARVCRRSGRPALPSGVRRHRSFKGGERSGWGRRVPPSGPLRGEGPLPRSPGTHGPALSLWGPGGLGGRADPMRRDVTLE</sequence>
<evidence type="ECO:0000313" key="2">
    <source>
        <dbReference type="EMBL" id="KAJ1203242.1"/>
    </source>
</evidence>
<accession>A0AAV7VPB2</accession>
<proteinExistence type="predicted"/>
<dbReference type="Proteomes" id="UP001066276">
    <property type="component" value="Chromosome 2_1"/>
</dbReference>
<reference evidence="2" key="1">
    <citation type="journal article" date="2022" name="bioRxiv">
        <title>Sequencing and chromosome-scale assembly of the giantPleurodeles waltlgenome.</title>
        <authorList>
            <person name="Brown T."/>
            <person name="Elewa A."/>
            <person name="Iarovenko S."/>
            <person name="Subramanian E."/>
            <person name="Araus A.J."/>
            <person name="Petzold A."/>
            <person name="Susuki M."/>
            <person name="Suzuki K.-i.T."/>
            <person name="Hayashi T."/>
            <person name="Toyoda A."/>
            <person name="Oliveira C."/>
            <person name="Osipova E."/>
            <person name="Leigh N.D."/>
            <person name="Simon A."/>
            <person name="Yun M.H."/>
        </authorList>
    </citation>
    <scope>NUCLEOTIDE SEQUENCE</scope>
    <source>
        <strain evidence="2">20211129_DDA</strain>
        <tissue evidence="2">Liver</tissue>
    </source>
</reference>
<evidence type="ECO:0000313" key="3">
    <source>
        <dbReference type="Proteomes" id="UP001066276"/>
    </source>
</evidence>
<gene>
    <name evidence="2" type="ORF">NDU88_007034</name>
</gene>
<evidence type="ECO:0000256" key="1">
    <source>
        <dbReference type="SAM" id="MobiDB-lite"/>
    </source>
</evidence>
<protein>
    <submittedName>
        <fullName evidence="2">Uncharacterized protein</fullName>
    </submittedName>
</protein>
<dbReference type="EMBL" id="JANPWB010000003">
    <property type="protein sequence ID" value="KAJ1203242.1"/>
    <property type="molecule type" value="Genomic_DNA"/>
</dbReference>